<accession>A0A9N9EPA9</accession>
<keyword evidence="3" id="KW-1185">Reference proteome</keyword>
<dbReference type="EMBL" id="CAJVPZ010018622">
    <property type="protein sequence ID" value="CAG8689152.1"/>
    <property type="molecule type" value="Genomic_DNA"/>
</dbReference>
<feature type="non-terminal residue" evidence="2">
    <location>
        <position position="81"/>
    </location>
</feature>
<dbReference type="AlphaFoldDB" id="A0A9N9EPA9"/>
<feature type="region of interest" description="Disordered" evidence="1">
    <location>
        <begin position="1"/>
        <end position="81"/>
    </location>
</feature>
<evidence type="ECO:0000313" key="2">
    <source>
        <dbReference type="EMBL" id="CAG8689152.1"/>
    </source>
</evidence>
<evidence type="ECO:0000256" key="1">
    <source>
        <dbReference type="SAM" id="MobiDB-lite"/>
    </source>
</evidence>
<gene>
    <name evidence="2" type="ORF">RFULGI_LOCUS9918</name>
</gene>
<name>A0A9N9EPA9_9GLOM</name>
<feature type="compositionally biased region" description="Basic and acidic residues" evidence="1">
    <location>
        <begin position="38"/>
        <end position="51"/>
    </location>
</feature>
<evidence type="ECO:0000313" key="3">
    <source>
        <dbReference type="Proteomes" id="UP000789396"/>
    </source>
</evidence>
<dbReference type="OrthoDB" id="9975416at2759"/>
<organism evidence="2 3">
    <name type="scientific">Racocetra fulgida</name>
    <dbReference type="NCBI Taxonomy" id="60492"/>
    <lineage>
        <taxon>Eukaryota</taxon>
        <taxon>Fungi</taxon>
        <taxon>Fungi incertae sedis</taxon>
        <taxon>Mucoromycota</taxon>
        <taxon>Glomeromycotina</taxon>
        <taxon>Glomeromycetes</taxon>
        <taxon>Diversisporales</taxon>
        <taxon>Gigasporaceae</taxon>
        <taxon>Racocetra</taxon>
    </lineage>
</organism>
<reference evidence="2" key="1">
    <citation type="submission" date="2021-06" db="EMBL/GenBank/DDBJ databases">
        <authorList>
            <person name="Kallberg Y."/>
            <person name="Tangrot J."/>
            <person name="Rosling A."/>
        </authorList>
    </citation>
    <scope>NUCLEOTIDE SEQUENCE</scope>
    <source>
        <strain evidence="2">IN212</strain>
    </source>
</reference>
<comment type="caution">
    <text evidence="2">The sequence shown here is derived from an EMBL/GenBank/DDBJ whole genome shotgun (WGS) entry which is preliminary data.</text>
</comment>
<sequence>MISLASELADDINGLELSSTVDVDESPGEIANKPPGEIADKPPGEIADKPPEAANELPGAATEPPGAAVAKKPLPRTRKVL</sequence>
<protein>
    <submittedName>
        <fullName evidence="2">4267_t:CDS:1</fullName>
    </submittedName>
</protein>
<dbReference type="Proteomes" id="UP000789396">
    <property type="component" value="Unassembled WGS sequence"/>
</dbReference>
<proteinExistence type="predicted"/>